<evidence type="ECO:0000313" key="2">
    <source>
        <dbReference type="Proteomes" id="UP000248012"/>
    </source>
</evidence>
<dbReference type="AlphaFoldDB" id="A0A2V4NS14"/>
<evidence type="ECO:0000313" key="1">
    <source>
        <dbReference type="EMBL" id="PYC47536.1"/>
    </source>
</evidence>
<reference evidence="1 2" key="1">
    <citation type="submission" date="2018-05" db="EMBL/GenBank/DDBJ databases">
        <title>Oceanovita maritima gen. nov., sp. nov., a marine bacterium in the family Rhodobacteraceae isolated from surface seawater of Lundu port Xiamen, China.</title>
        <authorList>
            <person name="Hetharua B.H."/>
            <person name="Min D."/>
            <person name="Liao H."/>
            <person name="Tian Y."/>
        </authorList>
    </citation>
    <scope>NUCLEOTIDE SEQUENCE [LARGE SCALE GENOMIC DNA]</scope>
    <source>
        <strain evidence="1 2">FSX-11</strain>
    </source>
</reference>
<accession>A0A2V4NS14</accession>
<dbReference type="Proteomes" id="UP000248012">
    <property type="component" value="Unassembled WGS sequence"/>
</dbReference>
<protein>
    <submittedName>
        <fullName evidence="1">Uncharacterized protein</fullName>
    </submittedName>
</protein>
<keyword evidence="2" id="KW-1185">Reference proteome</keyword>
<dbReference type="EMBL" id="QFVT01000005">
    <property type="protein sequence ID" value="PYC47536.1"/>
    <property type="molecule type" value="Genomic_DNA"/>
</dbReference>
<organism evidence="1 2">
    <name type="scientific">Litorivita pollutaquae</name>
    <dbReference type="NCBI Taxonomy" id="2200892"/>
    <lineage>
        <taxon>Bacteria</taxon>
        <taxon>Pseudomonadati</taxon>
        <taxon>Pseudomonadota</taxon>
        <taxon>Alphaproteobacteria</taxon>
        <taxon>Rhodobacterales</taxon>
        <taxon>Paracoccaceae</taxon>
        <taxon>Litorivita</taxon>
    </lineage>
</organism>
<sequence length="59" mass="6640">MYSPVISGACHFAARTRALLFKLMARITRIHLIFFLTPHARHASKEAEFLAQAPAAYQP</sequence>
<name>A0A2V4NS14_9RHOB</name>
<proteinExistence type="predicted"/>
<comment type="caution">
    <text evidence="1">The sequence shown here is derived from an EMBL/GenBank/DDBJ whole genome shotgun (WGS) entry which is preliminary data.</text>
</comment>
<gene>
    <name evidence="1" type="ORF">DI396_08780</name>
</gene>